<sequence>MNIRNLFICIRFGKKTEQFPVEQCRYNEETRQNELLITVFNQKLWIDAQSATLYKAHGSVFCWQDLAGGKYVELNEKNEVCPVCGWWKCHCCSSCRCNKP</sequence>
<dbReference type="OrthoDB" id="1682165at2"/>
<dbReference type="EMBL" id="SLUI01000014">
    <property type="protein sequence ID" value="TCL35026.1"/>
    <property type="molecule type" value="Genomic_DNA"/>
</dbReference>
<dbReference type="RefSeq" id="WP_132082739.1">
    <property type="nucleotide sequence ID" value="NZ_SLUI01000014.1"/>
</dbReference>
<organism evidence="1 2">
    <name type="scientific">Anaerospora hongkongensis</name>
    <dbReference type="NCBI Taxonomy" id="244830"/>
    <lineage>
        <taxon>Bacteria</taxon>
        <taxon>Bacillati</taxon>
        <taxon>Bacillota</taxon>
        <taxon>Negativicutes</taxon>
        <taxon>Selenomonadales</taxon>
        <taxon>Sporomusaceae</taxon>
        <taxon>Anaerospora</taxon>
    </lineage>
</organism>
<evidence type="ECO:0000313" key="1">
    <source>
        <dbReference type="EMBL" id="TCL35026.1"/>
    </source>
</evidence>
<dbReference type="AlphaFoldDB" id="A0A4R1Q373"/>
<accession>A0A4R1Q373</accession>
<gene>
    <name evidence="1" type="ORF">EV210_11442</name>
</gene>
<dbReference type="Proteomes" id="UP000295063">
    <property type="component" value="Unassembled WGS sequence"/>
</dbReference>
<proteinExistence type="predicted"/>
<comment type="caution">
    <text evidence="1">The sequence shown here is derived from an EMBL/GenBank/DDBJ whole genome shotgun (WGS) entry which is preliminary data.</text>
</comment>
<keyword evidence="2" id="KW-1185">Reference proteome</keyword>
<protein>
    <submittedName>
        <fullName evidence="1">Uncharacterized protein</fullName>
    </submittedName>
</protein>
<name>A0A4R1Q373_9FIRM</name>
<reference evidence="1 2" key="1">
    <citation type="submission" date="2019-03" db="EMBL/GenBank/DDBJ databases">
        <title>Genomic Encyclopedia of Type Strains, Phase IV (KMG-IV): sequencing the most valuable type-strain genomes for metagenomic binning, comparative biology and taxonomic classification.</title>
        <authorList>
            <person name="Goeker M."/>
        </authorList>
    </citation>
    <scope>NUCLEOTIDE SEQUENCE [LARGE SCALE GENOMIC DNA]</scope>
    <source>
        <strain evidence="1 2">DSM 15969</strain>
    </source>
</reference>
<evidence type="ECO:0000313" key="2">
    <source>
        <dbReference type="Proteomes" id="UP000295063"/>
    </source>
</evidence>